<feature type="region of interest" description="Disordered" evidence="1">
    <location>
        <begin position="630"/>
        <end position="653"/>
    </location>
</feature>
<dbReference type="Proteomes" id="UP001152797">
    <property type="component" value="Unassembled WGS sequence"/>
</dbReference>
<protein>
    <submittedName>
        <fullName evidence="4">Retrovirus-related Pol polyprotein from transposon RE1 (Retro element 1) (AtRE1)</fullName>
    </submittedName>
</protein>
<dbReference type="Gene3D" id="3.30.420.10">
    <property type="entry name" value="Ribonuclease H-like superfamily/Ribonuclease H"/>
    <property type="match status" value="1"/>
</dbReference>
<accession>A0A9P1CQT3</accession>
<feature type="compositionally biased region" description="Basic and acidic residues" evidence="1">
    <location>
        <begin position="642"/>
        <end position="651"/>
    </location>
</feature>
<organism evidence="3">
    <name type="scientific">Cladocopium goreaui</name>
    <dbReference type="NCBI Taxonomy" id="2562237"/>
    <lineage>
        <taxon>Eukaryota</taxon>
        <taxon>Sar</taxon>
        <taxon>Alveolata</taxon>
        <taxon>Dinophyceae</taxon>
        <taxon>Suessiales</taxon>
        <taxon>Symbiodiniaceae</taxon>
        <taxon>Cladocopium</taxon>
    </lineage>
</organism>
<feature type="compositionally biased region" description="Basic and acidic residues" evidence="1">
    <location>
        <begin position="757"/>
        <end position="770"/>
    </location>
</feature>
<evidence type="ECO:0000313" key="3">
    <source>
        <dbReference type="EMBL" id="CAI3995776.1"/>
    </source>
</evidence>
<dbReference type="GO" id="GO:0003676">
    <property type="term" value="F:nucleic acid binding"/>
    <property type="evidence" value="ECO:0007669"/>
    <property type="project" value="InterPro"/>
</dbReference>
<dbReference type="InterPro" id="IPR013103">
    <property type="entry name" value="RVT_2"/>
</dbReference>
<feature type="region of interest" description="Disordered" evidence="1">
    <location>
        <begin position="755"/>
        <end position="870"/>
    </location>
</feature>
<evidence type="ECO:0000313" key="4">
    <source>
        <dbReference type="EMBL" id="CAL4783088.1"/>
    </source>
</evidence>
<evidence type="ECO:0000259" key="2">
    <source>
        <dbReference type="PROSITE" id="PS50994"/>
    </source>
</evidence>
<dbReference type="GO" id="GO:0015074">
    <property type="term" value="P:DNA integration"/>
    <property type="evidence" value="ECO:0007669"/>
    <property type="project" value="InterPro"/>
</dbReference>
<dbReference type="EMBL" id="CAMXCT010002113">
    <property type="protein sequence ID" value="CAI3995776.1"/>
    <property type="molecule type" value="Genomic_DNA"/>
</dbReference>
<reference evidence="4 5" key="2">
    <citation type="submission" date="2024-05" db="EMBL/GenBank/DDBJ databases">
        <authorList>
            <person name="Chen Y."/>
            <person name="Shah S."/>
            <person name="Dougan E. K."/>
            <person name="Thang M."/>
            <person name="Chan C."/>
        </authorList>
    </citation>
    <scope>NUCLEOTIDE SEQUENCE [LARGE SCALE GENOMIC DNA]</scope>
</reference>
<keyword evidence="5" id="KW-1185">Reference proteome</keyword>
<dbReference type="PROSITE" id="PS50994">
    <property type="entry name" value="INTEGRASE"/>
    <property type="match status" value="1"/>
</dbReference>
<dbReference type="EMBL" id="CAMXCT020002113">
    <property type="protein sequence ID" value="CAL1149151.1"/>
    <property type="molecule type" value="Genomic_DNA"/>
</dbReference>
<evidence type="ECO:0000313" key="5">
    <source>
        <dbReference type="Proteomes" id="UP001152797"/>
    </source>
</evidence>
<comment type="caution">
    <text evidence="3">The sequence shown here is derived from an EMBL/GenBank/DDBJ whole genome shotgun (WGS) entry which is preliminary data.</text>
</comment>
<reference evidence="3" key="1">
    <citation type="submission" date="2022-10" db="EMBL/GenBank/DDBJ databases">
        <authorList>
            <person name="Chen Y."/>
            <person name="Dougan E. K."/>
            <person name="Chan C."/>
            <person name="Rhodes N."/>
            <person name="Thang M."/>
        </authorList>
    </citation>
    <scope>NUCLEOTIDE SEQUENCE</scope>
</reference>
<gene>
    <name evidence="3" type="ORF">C1SCF055_LOCUS22302</name>
</gene>
<dbReference type="Pfam" id="PF07727">
    <property type="entry name" value="RVT_2"/>
    <property type="match status" value="1"/>
</dbReference>
<dbReference type="InterPro" id="IPR001584">
    <property type="entry name" value="Integrase_cat-core"/>
</dbReference>
<sequence>MKPGLVIISPPCTLFSLLQNLNRNFQNPEANPEFLRRLIEAKVLLRFGIEIAFEVLKYGGSFVFEHPLTSRAWMDNLMQKLIQSPEVHMAACDQCQFGLRAQSGALHRKSTGFLSNNIQILDQLRRRCDGSHPHEPVLGRDEGGLRSLQAQHYPPRLVEAILKGYKMSIGQPLTILWADLGELRRDQERVQGILTEMRSREKFRVVETEKDPIHEVHHVPAENEVPEESKEIEDEETAEELHRYLPRERPFSTAQLVRRAHEGLGHPGNDRLARILKDAKASEEAINLAKNLKCSVCERHAATRPARRAAPPKQLHVNQVVGVDTIYLPDHQGKRRMALNIVDWASRFQMMVPLAGHTPGAARRAYLQWVRLFGPPEKLYTDLGREFKGVFEIGAEQDSTFIEPSSLEMPTQRSITERAGRSFKEVLTRTMMQVACNTHEEWLNVVDIVNMTCNRLMNKSGFSPIQRVLGFSPRIPGGLMTGGGNDLATASRRGGDLQVQRAEEVRLAAAKAFHEADSWQALRNAVTGGPRPVRDFEVGQLVYFWRKGTDGPKKNSHSFWRGPGRVVLTSPPSTVWINYRGFIVKAAPEQLRLATEEERFTLTGWINDLTGTRDELDKVPRQGYLDLTKEPFPINENEDGEIPEHAGEGPKYRLHGKTATDQIMVRDPGDNRDEWVLDEPQGLLHRLHRQPREEYFQPSEDWLGCPVPRDRIRSYRLTVGQYEVNGERFEDEDDWILKYGKDTICMPWTGRTTFKLHPPDDHPAGQDLPRRQHGPSGQEHPDEERREIVEEIRPHHVRRGREDANEDEDEEGQHKSKRPRGEECPIKDDEDEYTPSLAGDGDEDPGRGEVRHRDPGEEPDEPEPKSKRHRTEFMDLLMTSLEKVMAAKLKKEVKFGELRGEEREKFKKAMEKEVKNNLKTKACVILSPEESEEIRRNSPEKIVKSRFVMTEKSIDEDDIEAARQDGVLLQDQGPHSTKAKARHVMKGFSEENSENLETTTPQCGRETVLSVLQLLCSMKWLPGYLDFTQAFHSGDDIKREIYAAQPHDAPLPGYSPRQLLKLLKTCYGLLDGPYAWYQHLKGVLLKLGYECSAADPCLFYLFNPERQLQGIISVATDDLLHGGTEQHWKNMKWINENYKLGKFTQGNGRFVGKEIVCQKDGTFLVHQPLYTQKLQPIKLDSLRKKQKYAYCTEEEISQLRGLLGGLAWLAKETRPDLAGRVAILQQSMPRPYIQDIVEANALAREAIKHSEVGLRIHPIPMEHLRVGTVTDASWANVRVDDHNHAEDFWEERSDRWIRHHVQPRRLLFHPASVPGGPNVYHIQERRVTFADGEEYEDVWDGKRSIRTHRDEPWCGQSVFFKKKETEPVKAVTEKFLQQDKLASQGGYISFFYDARMETEEKAYPISVVSWKSFKIKRCTVNTLSAECQAMIHGVGSIHWLRFLLQESFGGRVQLEEWEQEIGKIPCIAVTDSKSLFDTMQKCCNTSAHIEDKRTAIDVTVLKRDFQKTKGQGFSQEAKILLLISADRKSGRCGSG</sequence>
<feature type="compositionally biased region" description="Basic and acidic residues" evidence="1">
    <location>
        <begin position="844"/>
        <end position="856"/>
    </location>
</feature>
<dbReference type="EMBL" id="CAMXCT030002113">
    <property type="protein sequence ID" value="CAL4783088.1"/>
    <property type="molecule type" value="Genomic_DNA"/>
</dbReference>
<name>A0A9P1CQT3_9DINO</name>
<evidence type="ECO:0000256" key="1">
    <source>
        <dbReference type="SAM" id="MobiDB-lite"/>
    </source>
</evidence>
<feature type="domain" description="Integrase catalytic" evidence="2">
    <location>
        <begin position="307"/>
        <end position="472"/>
    </location>
</feature>
<dbReference type="InterPro" id="IPR012337">
    <property type="entry name" value="RNaseH-like_sf"/>
</dbReference>
<feature type="compositionally biased region" description="Basic and acidic residues" evidence="1">
    <location>
        <begin position="779"/>
        <end position="794"/>
    </location>
</feature>
<dbReference type="SUPFAM" id="SSF53098">
    <property type="entry name" value="Ribonuclease H-like"/>
    <property type="match status" value="1"/>
</dbReference>
<proteinExistence type="predicted"/>
<dbReference type="InterPro" id="IPR036397">
    <property type="entry name" value="RNaseH_sf"/>
</dbReference>